<proteinExistence type="predicted"/>
<name>A0A9P6ZQV3_9AGAM</name>
<dbReference type="Gene3D" id="3.40.50.300">
    <property type="entry name" value="P-loop containing nucleotide triphosphate hydrolases"/>
    <property type="match status" value="1"/>
</dbReference>
<dbReference type="PANTHER" id="PTHR10285">
    <property type="entry name" value="URIDINE KINASE"/>
    <property type="match status" value="1"/>
</dbReference>
<gene>
    <name evidence="1" type="ORF">EV702DRAFT_1199689</name>
</gene>
<evidence type="ECO:0000313" key="1">
    <source>
        <dbReference type="EMBL" id="KAG1775089.1"/>
    </source>
</evidence>
<evidence type="ECO:0000313" key="2">
    <source>
        <dbReference type="Proteomes" id="UP000714275"/>
    </source>
</evidence>
<reference evidence="1" key="1">
    <citation type="journal article" date="2020" name="New Phytol.">
        <title>Comparative genomics reveals dynamic genome evolution in host specialist ectomycorrhizal fungi.</title>
        <authorList>
            <person name="Lofgren L.A."/>
            <person name="Nguyen N.H."/>
            <person name="Vilgalys R."/>
            <person name="Ruytinx J."/>
            <person name="Liao H.L."/>
            <person name="Branco S."/>
            <person name="Kuo A."/>
            <person name="LaButti K."/>
            <person name="Lipzen A."/>
            <person name="Andreopoulos W."/>
            <person name="Pangilinan J."/>
            <person name="Riley R."/>
            <person name="Hundley H."/>
            <person name="Na H."/>
            <person name="Barry K."/>
            <person name="Grigoriev I.V."/>
            <person name="Stajich J.E."/>
            <person name="Kennedy P.G."/>
        </authorList>
    </citation>
    <scope>NUCLEOTIDE SEQUENCE</scope>
    <source>
        <strain evidence="1">DOB743</strain>
    </source>
</reference>
<keyword evidence="2" id="KW-1185">Reference proteome</keyword>
<sequence>MDSTAEDLASYLVQQLKLCVYFSETNAAWFDSHWQASKAVGERLLVAIAGVPASGKSSLAELVVAKVNTFLAADSTTHPPSAILVGLDGWHLTRAQLDAMLDPKLAHDRRGAHWTFDGPSYVEFAKLLRQPATAVITAPSFDHALKDPTPHAVSIYPSHRLIVIEGLYSMLKHDVWEQGAQLMDERWWIQVDLEEAKRRLVKRHVLTGVAKDMEEAIWRAGENDEPNGKFIAENLYEPTRIIKSLDDPKYIL</sequence>
<protein>
    <submittedName>
        <fullName evidence="1">P-loop containing nucleoside triphosphate hydrolase protein</fullName>
    </submittedName>
</protein>
<dbReference type="GO" id="GO:0016787">
    <property type="term" value="F:hydrolase activity"/>
    <property type="evidence" value="ECO:0007669"/>
    <property type="project" value="UniProtKB-KW"/>
</dbReference>
<comment type="caution">
    <text evidence="1">The sequence shown here is derived from an EMBL/GenBank/DDBJ whole genome shotgun (WGS) entry which is preliminary data.</text>
</comment>
<organism evidence="1 2">
    <name type="scientific">Suillus placidus</name>
    <dbReference type="NCBI Taxonomy" id="48579"/>
    <lineage>
        <taxon>Eukaryota</taxon>
        <taxon>Fungi</taxon>
        <taxon>Dikarya</taxon>
        <taxon>Basidiomycota</taxon>
        <taxon>Agaricomycotina</taxon>
        <taxon>Agaricomycetes</taxon>
        <taxon>Agaricomycetidae</taxon>
        <taxon>Boletales</taxon>
        <taxon>Suillineae</taxon>
        <taxon>Suillaceae</taxon>
        <taxon>Suillus</taxon>
    </lineage>
</organism>
<dbReference type="InterPro" id="IPR027417">
    <property type="entry name" value="P-loop_NTPase"/>
</dbReference>
<dbReference type="SUPFAM" id="SSF52540">
    <property type="entry name" value="P-loop containing nucleoside triphosphate hydrolases"/>
    <property type="match status" value="1"/>
</dbReference>
<dbReference type="Proteomes" id="UP000714275">
    <property type="component" value="Unassembled WGS sequence"/>
</dbReference>
<keyword evidence="1" id="KW-0378">Hydrolase</keyword>
<dbReference type="OrthoDB" id="6362633at2759"/>
<dbReference type="AlphaFoldDB" id="A0A9P6ZQV3"/>
<accession>A0A9P6ZQV3</accession>
<dbReference type="EMBL" id="JABBWD010000036">
    <property type="protein sequence ID" value="KAG1775089.1"/>
    <property type="molecule type" value="Genomic_DNA"/>
</dbReference>